<evidence type="ECO:0000256" key="3">
    <source>
        <dbReference type="ARBA" id="ARBA00022722"/>
    </source>
</evidence>
<evidence type="ECO:0000256" key="9">
    <source>
        <dbReference type="ARBA" id="ARBA00023118"/>
    </source>
</evidence>
<dbReference type="InterPro" id="IPR011545">
    <property type="entry name" value="DEAD/DEAH_box_helicase_dom"/>
</dbReference>
<keyword evidence="8" id="KW-0067">ATP-binding</keyword>
<accession>A0A9W6SM73</accession>
<evidence type="ECO:0000256" key="4">
    <source>
        <dbReference type="ARBA" id="ARBA00022723"/>
    </source>
</evidence>
<dbReference type="InterPro" id="IPR050547">
    <property type="entry name" value="DEAD_box_RNA_helicases"/>
</dbReference>
<keyword evidence="3" id="KW-0540">Nuclease</keyword>
<dbReference type="PANTHER" id="PTHR47963">
    <property type="entry name" value="DEAD-BOX ATP-DEPENDENT RNA HELICASE 47, MITOCHONDRIAL"/>
    <property type="match status" value="1"/>
</dbReference>
<protein>
    <submittedName>
        <fullName evidence="11">CRISPR-associated helicase/endonuclease Cas3</fullName>
    </submittedName>
</protein>
<dbReference type="Gene3D" id="1.10.3210.30">
    <property type="match status" value="1"/>
</dbReference>
<dbReference type="NCBIfam" id="TIGR01587">
    <property type="entry name" value="cas3_core"/>
    <property type="match status" value="1"/>
</dbReference>
<dbReference type="CDD" id="cd09641">
    <property type="entry name" value="Cas3''_I"/>
    <property type="match status" value="1"/>
</dbReference>
<keyword evidence="4" id="KW-0479">Metal-binding</keyword>
<dbReference type="GO" id="GO:0051607">
    <property type="term" value="P:defense response to virus"/>
    <property type="evidence" value="ECO:0007669"/>
    <property type="project" value="UniProtKB-KW"/>
</dbReference>
<evidence type="ECO:0000256" key="7">
    <source>
        <dbReference type="ARBA" id="ARBA00022806"/>
    </source>
</evidence>
<dbReference type="Pfam" id="PF22590">
    <property type="entry name" value="Cas3-like_C_2"/>
    <property type="match status" value="1"/>
</dbReference>
<dbReference type="Pfam" id="PF00270">
    <property type="entry name" value="DEAD"/>
    <property type="match status" value="1"/>
</dbReference>
<organism evidence="11 12">
    <name type="scientific">Actinorhabdospora filicis</name>
    <dbReference type="NCBI Taxonomy" id="1785913"/>
    <lineage>
        <taxon>Bacteria</taxon>
        <taxon>Bacillati</taxon>
        <taxon>Actinomycetota</taxon>
        <taxon>Actinomycetes</taxon>
        <taxon>Micromonosporales</taxon>
        <taxon>Micromonosporaceae</taxon>
        <taxon>Actinorhabdospora</taxon>
    </lineage>
</organism>
<evidence type="ECO:0000256" key="2">
    <source>
        <dbReference type="ARBA" id="ARBA00009046"/>
    </source>
</evidence>
<dbReference type="EMBL" id="BSTX01000002">
    <property type="protein sequence ID" value="GLZ78354.1"/>
    <property type="molecule type" value="Genomic_DNA"/>
</dbReference>
<dbReference type="RefSeq" id="WP_285663512.1">
    <property type="nucleotide sequence ID" value="NZ_BSTX01000002.1"/>
</dbReference>
<dbReference type="Proteomes" id="UP001165079">
    <property type="component" value="Unassembled WGS sequence"/>
</dbReference>
<dbReference type="InterPro" id="IPR027417">
    <property type="entry name" value="P-loop_NTPase"/>
</dbReference>
<keyword evidence="12" id="KW-1185">Reference proteome</keyword>
<dbReference type="GO" id="GO:0004518">
    <property type="term" value="F:nuclease activity"/>
    <property type="evidence" value="ECO:0007669"/>
    <property type="project" value="UniProtKB-KW"/>
</dbReference>
<evidence type="ECO:0000256" key="1">
    <source>
        <dbReference type="ARBA" id="ARBA00006847"/>
    </source>
</evidence>
<evidence type="ECO:0000313" key="12">
    <source>
        <dbReference type="Proteomes" id="UP001165079"/>
    </source>
</evidence>
<dbReference type="GO" id="GO:0046872">
    <property type="term" value="F:metal ion binding"/>
    <property type="evidence" value="ECO:0007669"/>
    <property type="project" value="UniProtKB-KW"/>
</dbReference>
<name>A0A9W6SM73_9ACTN</name>
<dbReference type="GO" id="GO:0003723">
    <property type="term" value="F:RNA binding"/>
    <property type="evidence" value="ECO:0007669"/>
    <property type="project" value="TreeGrafter"/>
</dbReference>
<keyword evidence="7" id="KW-0347">Helicase</keyword>
<dbReference type="AlphaFoldDB" id="A0A9W6SM73"/>
<sequence length="909" mass="98752">MTEDWMSGIDMWLWGKSRDLESTYPLVCHCLDTGAFAEVLWDRLLSPGVRGWLCGQLKVDEAVGRSYVAFVAALHDTGKVTEAFVRKDADAFAKLSGYPVVAGNDQNHAFAVHTFLAEALRDLWGLTAGSDAECVRLAQLLGGHHGGYSPLDGRAMGAPGKYAPWLGWGKWDQQRRLLVAALHELFGSPTPTGSLTKEGAVFITAIVILADWLASQVTYIAARIGSVPAQAGRGVLAAHLEAARHDAPGFVEAAQLGGATVDAGSFAEEFPFDPNDLQASIAQNLPGLLRGAGILLVTAPTGEGKSEASWHAARLMGEASGRRGFFLGLPTMATADQAYQRVEEYLNRHLTSRSALTLLHSMAWLSKAYDPATEPGRVDGVSSRDWVRALEWLRGHKRGMLANWALGTVDQALLAVVKVRHNVLRMLGLANKTVIIDEVHAYDAYMQGLLLRLLHWLGATGTPVILLSATVSGRMANRLIAAYLEGAGQVNGRDRQPVTYPGWAYACAVTGEVHPFQVASRHRRLAITRHEVPLVNGVPERLGVLTGELAPLLDAGGTGAVICTTVAEAQETFQSVRDWVQGSGARVDVWLLHSRFRVEDREEHTRKILARLGKEGRGPDGKRAATILISTALIEQSLDIDLDLLVTDLAPMALLLQRAGRLWRHVAEQLKTPLVRPAWASERLAVMVPTGKKGELRLPKRWIYDEALMIRTLDALTDVVDVPGDVQSLIDTVYDAAFLAGAELTEADLAHLAGESLRRGKARQAAIPTPADMRDLSELSAGLDEERLGTRWGAESGRIVCLYRNDGRLWLDEHATIPVPDRKLPPPSVTDNECLPREGVRAVVAKSVPVPSTWISGVTNQAPASWAKDPHLRSITAIVCDTPSRGAPTIVRLGDRSFELTKERGLQER</sequence>
<dbReference type="PANTHER" id="PTHR47963:SF9">
    <property type="entry name" value="CRISPR-ASSOCIATED ENDONUCLEASE_HELICASE CAS3"/>
    <property type="match status" value="1"/>
</dbReference>
<dbReference type="InterPro" id="IPR006483">
    <property type="entry name" value="CRISPR-assoc_Cas3_HD"/>
</dbReference>
<dbReference type="SUPFAM" id="SSF52540">
    <property type="entry name" value="P-loop containing nucleoside triphosphate hydrolases"/>
    <property type="match status" value="1"/>
</dbReference>
<dbReference type="GO" id="GO:0003724">
    <property type="term" value="F:RNA helicase activity"/>
    <property type="evidence" value="ECO:0007669"/>
    <property type="project" value="TreeGrafter"/>
</dbReference>
<dbReference type="Pfam" id="PF18019">
    <property type="entry name" value="Cas3_HD"/>
    <property type="match status" value="1"/>
</dbReference>
<dbReference type="NCBIfam" id="TIGR01596">
    <property type="entry name" value="cas3_HD"/>
    <property type="match status" value="1"/>
</dbReference>
<gene>
    <name evidence="11" type="ORF">Afil01_31610</name>
</gene>
<evidence type="ECO:0000313" key="11">
    <source>
        <dbReference type="EMBL" id="GLZ78354.1"/>
    </source>
</evidence>
<dbReference type="InterPro" id="IPR038257">
    <property type="entry name" value="CRISPR-assoc_Cas3_HD_sf"/>
</dbReference>
<dbReference type="GO" id="GO:0016787">
    <property type="term" value="F:hydrolase activity"/>
    <property type="evidence" value="ECO:0007669"/>
    <property type="project" value="UniProtKB-KW"/>
</dbReference>
<keyword evidence="5" id="KW-0547">Nucleotide-binding</keyword>
<comment type="similarity">
    <text evidence="1">In the N-terminal section; belongs to the CRISPR-associated nuclease Cas3-HD family.</text>
</comment>
<reference evidence="11" key="1">
    <citation type="submission" date="2023-03" db="EMBL/GenBank/DDBJ databases">
        <title>Actinorhabdospora filicis NBRC 111898.</title>
        <authorList>
            <person name="Ichikawa N."/>
            <person name="Sato H."/>
            <person name="Tonouchi N."/>
        </authorList>
    </citation>
    <scope>NUCLEOTIDE SEQUENCE</scope>
    <source>
        <strain evidence="11">NBRC 111898</strain>
    </source>
</reference>
<dbReference type="InterPro" id="IPR054712">
    <property type="entry name" value="Cas3-like_dom"/>
</dbReference>
<comment type="similarity">
    <text evidence="2">In the central section; belongs to the CRISPR-associated helicase Cas3 family.</text>
</comment>
<evidence type="ECO:0000256" key="8">
    <source>
        <dbReference type="ARBA" id="ARBA00022840"/>
    </source>
</evidence>
<dbReference type="PROSITE" id="PS51643">
    <property type="entry name" value="HD_CAS3"/>
    <property type="match status" value="1"/>
</dbReference>
<dbReference type="CDD" id="cd17930">
    <property type="entry name" value="DEXHc_cas3"/>
    <property type="match status" value="1"/>
</dbReference>
<keyword evidence="9" id="KW-0051">Antiviral defense</keyword>
<keyword evidence="6" id="KW-0378">Hydrolase</keyword>
<feature type="domain" description="HD Cas3-type" evidence="10">
    <location>
        <begin position="19"/>
        <end position="213"/>
    </location>
</feature>
<evidence type="ECO:0000256" key="6">
    <source>
        <dbReference type="ARBA" id="ARBA00022801"/>
    </source>
</evidence>
<evidence type="ECO:0000259" key="10">
    <source>
        <dbReference type="PROSITE" id="PS51643"/>
    </source>
</evidence>
<evidence type="ECO:0000256" key="5">
    <source>
        <dbReference type="ARBA" id="ARBA00022741"/>
    </source>
</evidence>
<dbReference type="GO" id="GO:0005524">
    <property type="term" value="F:ATP binding"/>
    <property type="evidence" value="ECO:0007669"/>
    <property type="project" value="UniProtKB-KW"/>
</dbReference>
<dbReference type="Gene3D" id="3.40.50.300">
    <property type="entry name" value="P-loop containing nucleotide triphosphate hydrolases"/>
    <property type="match status" value="2"/>
</dbReference>
<comment type="caution">
    <text evidence="11">The sequence shown here is derived from an EMBL/GenBank/DDBJ whole genome shotgun (WGS) entry which is preliminary data.</text>
</comment>
<proteinExistence type="inferred from homology"/>
<dbReference type="InterPro" id="IPR006474">
    <property type="entry name" value="Helicase_Cas3_CRISPR-ass_core"/>
</dbReference>